<reference evidence="2" key="1">
    <citation type="submission" date="2016-11" db="EMBL/GenBank/DDBJ databases">
        <title>The genome of Nicotiana attenuata.</title>
        <authorList>
            <person name="Xu S."/>
            <person name="Brockmoeller T."/>
            <person name="Gaquerel E."/>
            <person name="Navarro A."/>
            <person name="Kuhl H."/>
            <person name="Gase K."/>
            <person name="Ling Z."/>
            <person name="Zhou W."/>
            <person name="Kreitzer C."/>
            <person name="Stanke M."/>
            <person name="Tang H."/>
            <person name="Lyons E."/>
            <person name="Pandey P."/>
            <person name="Pandey S.P."/>
            <person name="Timmermann B."/>
            <person name="Baldwin I.T."/>
        </authorList>
    </citation>
    <scope>NUCLEOTIDE SEQUENCE [LARGE SCALE GENOMIC DNA]</scope>
    <source>
        <strain evidence="2">UT</strain>
    </source>
</reference>
<comment type="caution">
    <text evidence="2">The sequence shown here is derived from an EMBL/GenBank/DDBJ whole genome shotgun (WGS) entry which is preliminary data.</text>
</comment>
<dbReference type="EMBL" id="MJEQ01006411">
    <property type="protein sequence ID" value="OIT19694.1"/>
    <property type="molecule type" value="Genomic_DNA"/>
</dbReference>
<evidence type="ECO:0000256" key="1">
    <source>
        <dbReference type="SAM" id="MobiDB-lite"/>
    </source>
</evidence>
<dbReference type="Gramene" id="OIT19694">
    <property type="protein sequence ID" value="OIT19694"/>
    <property type="gene ID" value="A4A49_40364"/>
</dbReference>
<accession>A0A1J6JR49</accession>
<gene>
    <name evidence="2" type="ORF">A4A49_40364</name>
</gene>
<evidence type="ECO:0000313" key="3">
    <source>
        <dbReference type="Proteomes" id="UP000187609"/>
    </source>
</evidence>
<organism evidence="2 3">
    <name type="scientific">Nicotiana attenuata</name>
    <name type="common">Coyote tobacco</name>
    <dbReference type="NCBI Taxonomy" id="49451"/>
    <lineage>
        <taxon>Eukaryota</taxon>
        <taxon>Viridiplantae</taxon>
        <taxon>Streptophyta</taxon>
        <taxon>Embryophyta</taxon>
        <taxon>Tracheophyta</taxon>
        <taxon>Spermatophyta</taxon>
        <taxon>Magnoliopsida</taxon>
        <taxon>eudicotyledons</taxon>
        <taxon>Gunneridae</taxon>
        <taxon>Pentapetalae</taxon>
        <taxon>asterids</taxon>
        <taxon>lamiids</taxon>
        <taxon>Solanales</taxon>
        <taxon>Solanaceae</taxon>
        <taxon>Nicotianoideae</taxon>
        <taxon>Nicotianeae</taxon>
        <taxon>Nicotiana</taxon>
    </lineage>
</organism>
<sequence length="157" mass="17152">MSSKHGTVFARMFEATSDALKVTADFGQDRLNDMATSVGETPAEYVGAIDGVKEDQIVRKAAALIATSGGAKHNAALVGKAEKPAAPTATAVQQTDVEKIIDRTTRDVISGGKDNDYVRAFPSGERMVMRLNTRTHQMEQHQQWLDNRSNLQARHKQ</sequence>
<feature type="region of interest" description="Disordered" evidence="1">
    <location>
        <begin position="138"/>
        <end position="157"/>
    </location>
</feature>
<dbReference type="Proteomes" id="UP000187609">
    <property type="component" value="Unassembled WGS sequence"/>
</dbReference>
<dbReference type="AlphaFoldDB" id="A0A1J6JR49"/>
<keyword evidence="3" id="KW-1185">Reference proteome</keyword>
<proteinExistence type="predicted"/>
<name>A0A1J6JR49_NICAT</name>
<evidence type="ECO:0000313" key="2">
    <source>
        <dbReference type="EMBL" id="OIT19694.1"/>
    </source>
</evidence>
<protein>
    <submittedName>
        <fullName evidence="2">Uncharacterized protein</fullName>
    </submittedName>
</protein>